<proteinExistence type="inferred from homology"/>
<feature type="domain" description="DPH-type MB" evidence="6">
    <location>
        <begin position="102"/>
        <end position="160"/>
    </location>
</feature>
<dbReference type="Pfam" id="PF05207">
    <property type="entry name" value="Zn_ribbon_CSL"/>
    <property type="match status" value="1"/>
</dbReference>
<dbReference type="InterPro" id="IPR036869">
    <property type="entry name" value="J_dom_sf"/>
</dbReference>
<keyword evidence="2" id="KW-0479">Metal-binding</keyword>
<evidence type="ECO:0000313" key="8">
    <source>
        <dbReference type="Proteomes" id="UP001157974"/>
    </source>
</evidence>
<protein>
    <recommendedName>
        <fullName evidence="9">Diphthamide biosynthesis protein 4</fullName>
    </recommendedName>
</protein>
<evidence type="ECO:0000256" key="1">
    <source>
        <dbReference type="ARBA" id="ARBA00006169"/>
    </source>
</evidence>
<dbReference type="PANTHER" id="PTHR45255">
    <property type="entry name" value="DNAJ HOMOLOG SUBFAMILY C MEMBER 24"/>
    <property type="match status" value="1"/>
</dbReference>
<dbReference type="PROSITE" id="PS51074">
    <property type="entry name" value="DPH_MB"/>
    <property type="match status" value="1"/>
</dbReference>
<dbReference type="SMART" id="SM00271">
    <property type="entry name" value="DnaJ"/>
    <property type="match status" value="1"/>
</dbReference>
<dbReference type="AlphaFoldDB" id="A0AAV8UYD1"/>
<dbReference type="SUPFAM" id="SSF46565">
    <property type="entry name" value="Chaperone J-domain"/>
    <property type="match status" value="1"/>
</dbReference>
<organism evidence="7 8">
    <name type="scientific">Rhodosorus marinus</name>
    <dbReference type="NCBI Taxonomy" id="101924"/>
    <lineage>
        <taxon>Eukaryota</taxon>
        <taxon>Rhodophyta</taxon>
        <taxon>Stylonematophyceae</taxon>
        <taxon>Stylonematales</taxon>
        <taxon>Stylonemataceae</taxon>
        <taxon>Rhodosorus</taxon>
    </lineage>
</organism>
<dbReference type="InterPro" id="IPR036671">
    <property type="entry name" value="DPH_MB_sf"/>
</dbReference>
<evidence type="ECO:0000256" key="2">
    <source>
        <dbReference type="ARBA" id="ARBA00022723"/>
    </source>
</evidence>
<dbReference type="Gene3D" id="1.10.287.110">
    <property type="entry name" value="DnaJ domain"/>
    <property type="match status" value="1"/>
</dbReference>
<reference evidence="7 8" key="1">
    <citation type="journal article" date="2023" name="Nat. Commun.">
        <title>Origin of minicircular mitochondrial genomes in red algae.</title>
        <authorList>
            <person name="Lee Y."/>
            <person name="Cho C.H."/>
            <person name="Lee Y.M."/>
            <person name="Park S.I."/>
            <person name="Yang J.H."/>
            <person name="West J.A."/>
            <person name="Bhattacharya D."/>
            <person name="Yoon H.S."/>
        </authorList>
    </citation>
    <scope>NUCLEOTIDE SEQUENCE [LARGE SCALE GENOMIC DNA]</scope>
    <source>
        <strain evidence="7 8">CCMP1338</strain>
        <tissue evidence="7">Whole cell</tissue>
    </source>
</reference>
<name>A0AAV8UYD1_9RHOD</name>
<keyword evidence="8" id="KW-1185">Reference proteome</keyword>
<dbReference type="PANTHER" id="PTHR45255:SF1">
    <property type="entry name" value="DNAJ HOMOLOG SUBFAMILY C MEMBER 24"/>
    <property type="match status" value="1"/>
</dbReference>
<evidence type="ECO:0008006" key="9">
    <source>
        <dbReference type="Google" id="ProtNLM"/>
    </source>
</evidence>
<feature type="domain" description="J" evidence="5">
    <location>
        <begin position="23"/>
        <end position="94"/>
    </location>
</feature>
<comment type="caution">
    <text evidence="7">The sequence shown here is derived from an EMBL/GenBank/DDBJ whole genome shotgun (WGS) entry which is preliminary data.</text>
</comment>
<evidence type="ECO:0000256" key="4">
    <source>
        <dbReference type="ARBA" id="ARBA00023004"/>
    </source>
</evidence>
<dbReference type="GO" id="GO:0001671">
    <property type="term" value="F:ATPase activator activity"/>
    <property type="evidence" value="ECO:0007669"/>
    <property type="project" value="TreeGrafter"/>
</dbReference>
<dbReference type="EMBL" id="JAMWBK010000004">
    <property type="protein sequence ID" value="KAJ8906082.1"/>
    <property type="molecule type" value="Genomic_DNA"/>
</dbReference>
<keyword evidence="3" id="KW-0862">Zinc</keyword>
<dbReference type="SUPFAM" id="SSF144217">
    <property type="entry name" value="CSL zinc finger"/>
    <property type="match status" value="1"/>
</dbReference>
<dbReference type="Proteomes" id="UP001157974">
    <property type="component" value="Unassembled WGS sequence"/>
</dbReference>
<keyword evidence="4" id="KW-0408">Iron</keyword>
<dbReference type="InterPro" id="IPR007872">
    <property type="entry name" value="DPH_MB_dom"/>
</dbReference>
<dbReference type="Pfam" id="PF00226">
    <property type="entry name" value="DnaJ"/>
    <property type="match status" value="1"/>
</dbReference>
<evidence type="ECO:0000256" key="3">
    <source>
        <dbReference type="ARBA" id="ARBA00022833"/>
    </source>
</evidence>
<gene>
    <name evidence="7" type="ORF">NDN08_002581</name>
</gene>
<evidence type="ECO:0000259" key="5">
    <source>
        <dbReference type="PROSITE" id="PS50076"/>
    </source>
</evidence>
<dbReference type="PROSITE" id="PS50076">
    <property type="entry name" value="DNAJ_2"/>
    <property type="match status" value="1"/>
</dbReference>
<evidence type="ECO:0000313" key="7">
    <source>
        <dbReference type="EMBL" id="KAJ8906082.1"/>
    </source>
</evidence>
<dbReference type="GO" id="GO:0008198">
    <property type="term" value="F:ferrous iron binding"/>
    <property type="evidence" value="ECO:0007669"/>
    <property type="project" value="TreeGrafter"/>
</dbReference>
<sequence>MVKKVDSDVEEGLQTLQVDSVQEEIETLHVSRINDVRRGSLQGTADVKKAFRSLSLKYHPDRTRSNDAADFQRLRTAYEVISSSELRLEYDAALFQVQQRIVSDELFLSEMEETTVNNARAWCSPCRCGGSYTVTDADLRLGINIVGCDTCSLAIELIDAVK</sequence>
<accession>A0AAV8UYD1</accession>
<dbReference type="Gene3D" id="3.10.660.10">
    <property type="entry name" value="DPH Zinc finger"/>
    <property type="match status" value="1"/>
</dbReference>
<evidence type="ECO:0000259" key="6">
    <source>
        <dbReference type="PROSITE" id="PS51074"/>
    </source>
</evidence>
<dbReference type="CDD" id="cd06257">
    <property type="entry name" value="DnaJ"/>
    <property type="match status" value="1"/>
</dbReference>
<dbReference type="InterPro" id="IPR001623">
    <property type="entry name" value="DnaJ_domain"/>
</dbReference>
<comment type="similarity">
    <text evidence="1">Belongs to the DPH4 family.</text>
</comment>